<organism evidence="7 8">
    <name type="scientific">Sutcliffiella horikoshii</name>
    <dbReference type="NCBI Taxonomy" id="79883"/>
    <lineage>
        <taxon>Bacteria</taxon>
        <taxon>Bacillati</taxon>
        <taxon>Bacillota</taxon>
        <taxon>Bacilli</taxon>
        <taxon>Bacillales</taxon>
        <taxon>Bacillaceae</taxon>
        <taxon>Sutcliffiella</taxon>
    </lineage>
</organism>
<dbReference type="Proteomes" id="UP000322524">
    <property type="component" value="Unassembled WGS sequence"/>
</dbReference>
<feature type="transmembrane region" description="Helical" evidence="6">
    <location>
        <begin position="33"/>
        <end position="54"/>
    </location>
</feature>
<dbReference type="RefSeq" id="WP_148988259.1">
    <property type="nucleotide sequence ID" value="NZ_VTEV01000004.1"/>
</dbReference>
<feature type="transmembrane region" description="Helical" evidence="6">
    <location>
        <begin position="60"/>
        <end position="79"/>
    </location>
</feature>
<dbReference type="NCBIfam" id="NF002586">
    <property type="entry name" value="PRK02237.1"/>
    <property type="match status" value="1"/>
</dbReference>
<reference evidence="7 8" key="1">
    <citation type="submission" date="2019-08" db="EMBL/GenBank/DDBJ databases">
        <title>Bacillus genomes from the desert of Cuatro Cienegas, Coahuila.</title>
        <authorList>
            <person name="Olmedo-Alvarez G."/>
        </authorList>
    </citation>
    <scope>NUCLEOTIDE SEQUENCE [LARGE SCALE GENOMIC DNA]</scope>
    <source>
        <strain evidence="7 8">CH28_1T</strain>
    </source>
</reference>
<dbReference type="InterPro" id="IPR003844">
    <property type="entry name" value="UPF0060"/>
</dbReference>
<gene>
    <name evidence="7" type="ORF">FZC76_11140</name>
</gene>
<evidence type="ECO:0000256" key="2">
    <source>
        <dbReference type="ARBA" id="ARBA00022475"/>
    </source>
</evidence>
<keyword evidence="5 6" id="KW-0472">Membrane</keyword>
<evidence type="ECO:0000313" key="8">
    <source>
        <dbReference type="Proteomes" id="UP000322524"/>
    </source>
</evidence>
<accession>A0A5D4SYA9</accession>
<comment type="similarity">
    <text evidence="6">Belongs to the UPF0060 family.</text>
</comment>
<evidence type="ECO:0000313" key="7">
    <source>
        <dbReference type="EMBL" id="TYS68285.1"/>
    </source>
</evidence>
<keyword evidence="3 6" id="KW-0812">Transmembrane</keyword>
<name>A0A5D4SYA9_9BACI</name>
<evidence type="ECO:0000256" key="1">
    <source>
        <dbReference type="ARBA" id="ARBA00004127"/>
    </source>
</evidence>
<dbReference type="EMBL" id="VTEV01000004">
    <property type="protein sequence ID" value="TYS68285.1"/>
    <property type="molecule type" value="Genomic_DNA"/>
</dbReference>
<comment type="caution">
    <text evidence="7">The sequence shown here is derived from an EMBL/GenBank/DDBJ whole genome shotgun (WGS) entry which is preliminary data.</text>
</comment>
<dbReference type="InterPro" id="IPR037185">
    <property type="entry name" value="EmrE-like"/>
</dbReference>
<dbReference type="SUPFAM" id="SSF103481">
    <property type="entry name" value="Multidrug resistance efflux transporter EmrE"/>
    <property type="match status" value="1"/>
</dbReference>
<proteinExistence type="inferred from homology"/>
<keyword evidence="2 6" id="KW-1003">Cell membrane</keyword>
<feature type="transmembrane region" description="Helical" evidence="6">
    <location>
        <begin position="86"/>
        <end position="105"/>
    </location>
</feature>
<evidence type="ECO:0000256" key="3">
    <source>
        <dbReference type="ARBA" id="ARBA00022692"/>
    </source>
</evidence>
<feature type="transmembrane region" description="Helical" evidence="6">
    <location>
        <begin position="6"/>
        <end position="26"/>
    </location>
</feature>
<dbReference type="Pfam" id="PF02694">
    <property type="entry name" value="UPF0060"/>
    <property type="match status" value="1"/>
</dbReference>
<sequence>MVHAFALFIIAGIAEIGGGYLIWLWLREGKSAYLGLAGGIALALYGVLATFQSFPSFGRVYAAYGGVFIILSVLWGWGVDRKTPDFFDWIGAGICLVGVSVMLFAPRS</sequence>
<dbReference type="GO" id="GO:0005886">
    <property type="term" value="C:plasma membrane"/>
    <property type="evidence" value="ECO:0007669"/>
    <property type="project" value="UniProtKB-SubCell"/>
</dbReference>
<evidence type="ECO:0000256" key="6">
    <source>
        <dbReference type="HAMAP-Rule" id="MF_00010"/>
    </source>
</evidence>
<comment type="subcellular location">
    <subcellularLocation>
        <location evidence="6">Cell membrane</location>
        <topology evidence="6">Multi-pass membrane protein</topology>
    </subcellularLocation>
    <subcellularLocation>
        <location evidence="1">Endomembrane system</location>
        <topology evidence="1">Multi-pass membrane protein</topology>
    </subcellularLocation>
</comment>
<keyword evidence="4 6" id="KW-1133">Transmembrane helix</keyword>
<evidence type="ECO:0000256" key="4">
    <source>
        <dbReference type="ARBA" id="ARBA00022989"/>
    </source>
</evidence>
<dbReference type="PANTHER" id="PTHR36116:SF1">
    <property type="entry name" value="UPF0060 MEMBRANE PROTEIN YNFA"/>
    <property type="match status" value="1"/>
</dbReference>
<dbReference type="PANTHER" id="PTHR36116">
    <property type="entry name" value="UPF0060 MEMBRANE PROTEIN YNFA"/>
    <property type="match status" value="1"/>
</dbReference>
<dbReference type="HAMAP" id="MF_00010">
    <property type="entry name" value="UPF0060"/>
    <property type="match status" value="1"/>
</dbReference>
<dbReference type="OrthoDB" id="123240at2"/>
<evidence type="ECO:0000256" key="5">
    <source>
        <dbReference type="ARBA" id="ARBA00023136"/>
    </source>
</evidence>
<dbReference type="AlphaFoldDB" id="A0A5D4SYA9"/>
<protein>
    <submittedName>
        <fullName evidence="7">YnfA family protein</fullName>
    </submittedName>
</protein>